<proteinExistence type="inferred from homology"/>
<reference evidence="4" key="1">
    <citation type="journal article" date="2014" name="Genome Biol. Evol.">
        <title>Pangenome evidence for extensive interdomain horizontal transfer affecting lineage core and shell genes in uncultured planktonic thaumarchaeota and euryarchaeota.</title>
        <authorList>
            <person name="Deschamps P."/>
            <person name="Zivanovic Y."/>
            <person name="Moreira D."/>
            <person name="Rodriguez-Valera F."/>
            <person name="Lopez-Garcia P."/>
        </authorList>
    </citation>
    <scope>NUCLEOTIDE SEQUENCE</scope>
</reference>
<dbReference type="InterPro" id="IPR038152">
    <property type="entry name" value="Carbam_trans_C_sf"/>
</dbReference>
<protein>
    <submittedName>
        <fullName evidence="4">Carbamoyltransferase</fullName>
    </submittedName>
</protein>
<evidence type="ECO:0000259" key="2">
    <source>
        <dbReference type="Pfam" id="PF02543"/>
    </source>
</evidence>
<dbReference type="CDD" id="cd24098">
    <property type="entry name" value="ASKHA_NBD_TobZ_N"/>
    <property type="match status" value="1"/>
</dbReference>
<evidence type="ECO:0000313" key="4">
    <source>
        <dbReference type="EMBL" id="AIF16774.1"/>
    </source>
</evidence>
<dbReference type="Pfam" id="PF02543">
    <property type="entry name" value="Carbam_trans_N"/>
    <property type="match status" value="1"/>
</dbReference>
<feature type="domain" description="Carbamoyltransferase C-terminal" evidence="3">
    <location>
        <begin position="401"/>
        <end position="565"/>
    </location>
</feature>
<feature type="domain" description="Carbamoyltransferase" evidence="2">
    <location>
        <begin position="4"/>
        <end position="339"/>
    </location>
</feature>
<name>A0A075HLL8_9ARCH</name>
<organism evidence="4">
    <name type="scientific">uncultured marine thaumarchaeote KM3_74_H09</name>
    <dbReference type="NCBI Taxonomy" id="1456276"/>
    <lineage>
        <taxon>Archaea</taxon>
        <taxon>Nitrososphaerota</taxon>
        <taxon>environmental samples</taxon>
    </lineage>
</organism>
<dbReference type="Gene3D" id="3.90.870.20">
    <property type="entry name" value="Carbamoyltransferase, C-terminal domain"/>
    <property type="match status" value="1"/>
</dbReference>
<dbReference type="SUPFAM" id="SSF53067">
    <property type="entry name" value="Actin-like ATPase domain"/>
    <property type="match status" value="1"/>
</dbReference>
<accession>A0A075HLL8</accession>
<comment type="similarity">
    <text evidence="1">Belongs to the NodU/CmcH family.</text>
</comment>
<evidence type="ECO:0000259" key="3">
    <source>
        <dbReference type="Pfam" id="PF16861"/>
    </source>
</evidence>
<dbReference type="InterPro" id="IPR031730">
    <property type="entry name" value="Carbam_trans_C"/>
</dbReference>
<dbReference type="EMBL" id="KF901064">
    <property type="protein sequence ID" value="AIF16774.1"/>
    <property type="molecule type" value="Genomic_DNA"/>
</dbReference>
<dbReference type="InterPro" id="IPR003696">
    <property type="entry name" value="Carbtransf_dom"/>
</dbReference>
<evidence type="ECO:0000256" key="1">
    <source>
        <dbReference type="ARBA" id="ARBA00006129"/>
    </source>
</evidence>
<dbReference type="Gene3D" id="3.30.420.40">
    <property type="match status" value="2"/>
</dbReference>
<dbReference type="PANTHER" id="PTHR34847">
    <property type="entry name" value="NODULATION PROTEIN U"/>
    <property type="match status" value="1"/>
</dbReference>
<dbReference type="GO" id="GO:0016740">
    <property type="term" value="F:transferase activity"/>
    <property type="evidence" value="ECO:0007669"/>
    <property type="project" value="UniProtKB-KW"/>
</dbReference>
<dbReference type="PANTHER" id="PTHR34847:SF1">
    <property type="entry name" value="NODULATION PROTEIN U"/>
    <property type="match status" value="1"/>
</dbReference>
<sequence>MYNLGISCYYHDSAAALLKDGHVIAAVEEERFSRNKFDDGFPKMAIEWCLNEGGIKPNQIDSVAFYDKPVLKFERLLDNYIAVAPRGLYSFLNTIPKWLHKRLWIKNEIKKTLKGFNGEIIFPEHHMSHAAHTFYTSPFEESAILTIDGVGEWSTTTFGYAIDNTINLTNDIRWPHSLGLFYSAFTYFLGFKINEGEYKLMGLSSYGTPKYYDLILDNLIDVKDDGSIHLDMRYFAFTHDKVMTNDRFAGLFGISPKKKDEKMLQVHFDIGASAQKVLEDVILKMANHVYEKTQMKNLCLGGGVALNGVANYRVLKEGPFDNIHIPPSPGDGGSAVGCAQYLYHIYHNNKRIIEQDSAKRIYENVYAGPSFSDEEITQFLDSKNISYEKFDRESLLKKVSHLIADGNIVGWYQGRMEWGPRALGNRSILADPRHGDMKDILNEKIKHRESFRPFAPSILEEHVFEYFDIDTPSPYMLMVAPVKKPKNIPAVTHVDGTGRLQTVSKDSNPLYYDLINEFYKITGIPVIINTSMNVMGEPIVNTPEEAYQMIVKTDMDYLVMNNFLIGDNS</sequence>
<keyword evidence="4" id="KW-0808">Transferase</keyword>
<dbReference type="InterPro" id="IPR043129">
    <property type="entry name" value="ATPase_NBD"/>
</dbReference>
<dbReference type="Pfam" id="PF16861">
    <property type="entry name" value="Carbam_trans_C"/>
    <property type="match status" value="1"/>
</dbReference>
<dbReference type="InterPro" id="IPR051338">
    <property type="entry name" value="NodU/CmcH_Carbamoyltrnsfr"/>
</dbReference>
<dbReference type="AlphaFoldDB" id="A0A075HLL8"/>